<feature type="domain" description="CS" evidence="1">
    <location>
        <begin position="15"/>
        <end position="106"/>
    </location>
</feature>
<dbReference type="PROSITE" id="PS51203">
    <property type="entry name" value="CS"/>
    <property type="match status" value="1"/>
</dbReference>
<sequence>MSLSHFDERSGIVACETSWGRWWQTVTEVFIEIFVEEGTRGKDVHISIRPKFIECSVQGKEIFKGELCRTVVPDDSTWTVEEQKRIVILLTKAEPASFEKFWESLLIGQFAPDPWLKLEMMKKLDLERFQIENPGFDFSSAKLSKCYDNMEPTVMSSEDK</sequence>
<evidence type="ECO:0000259" key="1">
    <source>
        <dbReference type="PROSITE" id="PS51203"/>
    </source>
</evidence>
<dbReference type="InterPro" id="IPR007052">
    <property type="entry name" value="CS_dom"/>
</dbReference>
<dbReference type="InterPro" id="IPR037898">
    <property type="entry name" value="NudC_fam"/>
</dbReference>
<dbReference type="Proteomes" id="UP000694941">
    <property type="component" value="Unplaced"/>
</dbReference>
<dbReference type="PANTHER" id="PTHR12356:SF18">
    <property type="entry name" value="NUDC DOMAIN-CONTAINING PROTEIN 2"/>
    <property type="match status" value="1"/>
</dbReference>
<proteinExistence type="predicted"/>
<dbReference type="InterPro" id="IPR008978">
    <property type="entry name" value="HSP20-like_chaperone"/>
</dbReference>
<dbReference type="GeneID" id="106459332"/>
<dbReference type="Pfam" id="PF04969">
    <property type="entry name" value="CS"/>
    <property type="match status" value="1"/>
</dbReference>
<evidence type="ECO:0000313" key="3">
    <source>
        <dbReference type="RefSeq" id="XP_013774407.1"/>
    </source>
</evidence>
<dbReference type="PANTHER" id="PTHR12356">
    <property type="entry name" value="NUCLEAR MOVEMENT PROTEIN NUDC"/>
    <property type="match status" value="1"/>
</dbReference>
<dbReference type="RefSeq" id="XP_013774407.1">
    <property type="nucleotide sequence ID" value="XM_013918953.2"/>
</dbReference>
<keyword evidence="2" id="KW-1185">Reference proteome</keyword>
<reference evidence="3" key="1">
    <citation type="submission" date="2025-08" db="UniProtKB">
        <authorList>
            <consortium name="RefSeq"/>
        </authorList>
    </citation>
    <scope>IDENTIFICATION</scope>
    <source>
        <tissue evidence="3">Muscle</tissue>
    </source>
</reference>
<dbReference type="SUPFAM" id="SSF49764">
    <property type="entry name" value="HSP20-like chaperones"/>
    <property type="match status" value="1"/>
</dbReference>
<name>A0ABM1B435_LIMPO</name>
<evidence type="ECO:0000313" key="2">
    <source>
        <dbReference type="Proteomes" id="UP000694941"/>
    </source>
</evidence>
<dbReference type="Gene3D" id="2.60.40.790">
    <property type="match status" value="1"/>
</dbReference>
<protein>
    <submittedName>
        <fullName evidence="3">NudC domain-containing protein 2-like</fullName>
    </submittedName>
</protein>
<dbReference type="Gene3D" id="1.20.5.740">
    <property type="entry name" value="Single helix bin"/>
    <property type="match status" value="1"/>
</dbReference>
<gene>
    <name evidence="3" type="primary">LOC106459332</name>
</gene>
<organism evidence="2 3">
    <name type="scientific">Limulus polyphemus</name>
    <name type="common">Atlantic horseshoe crab</name>
    <dbReference type="NCBI Taxonomy" id="6850"/>
    <lineage>
        <taxon>Eukaryota</taxon>
        <taxon>Metazoa</taxon>
        <taxon>Ecdysozoa</taxon>
        <taxon>Arthropoda</taxon>
        <taxon>Chelicerata</taxon>
        <taxon>Merostomata</taxon>
        <taxon>Xiphosura</taxon>
        <taxon>Limulidae</taxon>
        <taxon>Limulus</taxon>
    </lineage>
</organism>
<accession>A0ABM1B435</accession>